<dbReference type="Proteomes" id="UP000789396">
    <property type="component" value="Unassembled WGS sequence"/>
</dbReference>
<name>A0A9N9AVW6_9GLOM</name>
<dbReference type="OrthoDB" id="17346at2759"/>
<sequence length="1100" mass="124755">MDVSCPTSPIDDDEHFEFVDYTAASQWERFITTVEEILVGWGVTDGQLGIFDESSLPPFNHKTYAKTVGGIDPFVKREIIILEDKSYTLSYHYHPIKRWNELDINNSSSASSSPSHFLPPPTTTLFPPNPDPFSPSSEFLPHFLPNNSHDLSSVNLNTIHRWTGLTHILVLTPTDIFSSGSAPKSSTIDLSTTKLLLSSFAIVFHNTKCKLPVFVPTGQITNLLYAGYMCLFNKDGSNNVDDASEVEIRFNTTYIREIPPCYSHLAGLADLFIEKMDLNQLPFDQVDEPKLDKMPHLGISVAALFTYELQNWDDQDWKNLNYEDIQPTSLNNSNGKVASFEDDFFEEFEGRDDSMFGNGDKKDTSNYPRTSTNEFVSPVVSITNLPLGPLNDPLESMSLTAFFPSAPCNTYLDNDVYSEMDAMGASIWLLKCKFYEENNLYGLLSSLIDNIISSWIIDSGNKLSETSNSGNRNRELRSIPNRDLPGSFNDYDLFDTTRYVRQTTGIIVDMDDADIDNILRELFNVSRKKRSAPYYNSEGINTLSGITLFSAATLGLHFNHARIVPYKSFMWNLLEYLLETVSRTSNFRSYSLLGSLKIVWNEVLKRIRWHWERNEPIPDINIYNWSDNSNSSLFNCDKDASTIKNKNELSLNKNDNTAVGIDMRFNLVHQKLCMINCCIERLRKSKTNTSTLSTSFNSSKEQLPESNSFESIKPDKSSDLDPKMTSSDDFLVRLFDRITEDDDNIDPSASLVFVRPENSNGATHADISTTTATNGEKYSNHVHSRSIDFVSLPPDYDGSSEDDFVDPINEIPAVLPLRIPKSSKHHKFSSRRSSSISQGQSYSSTPPSFSDQSDPNQISSLTESYVKLDYSASMESNKGFDKEKLTVNEDEVYSEVNDENKREGHLHPFNDLTLLATGEPLWVPETQEVGFMTEDMLREQEEIFEKLGTSEDATKVRAQMQSAHLLSGKYFKPLNILMFMQTNLSLFLHSDMQAFKAANPHAILEDFIRWHSPRDWIPDDNNPNKGTLSQRMLEKGNLWQELWKLIQQNELLMGKAISLLRKVLPKQHSLVEKLLDIPESQVSDGKERECVYELFSSVGM</sequence>
<dbReference type="GO" id="GO:0005096">
    <property type="term" value="F:GTPase activator activity"/>
    <property type="evidence" value="ECO:0007669"/>
    <property type="project" value="UniProtKB-KW"/>
</dbReference>
<accession>A0A9N9AVW6</accession>
<feature type="compositionally biased region" description="Polar residues" evidence="6">
    <location>
        <begin position="845"/>
        <end position="857"/>
    </location>
</feature>
<evidence type="ECO:0000256" key="6">
    <source>
        <dbReference type="SAM" id="MobiDB-lite"/>
    </source>
</evidence>
<feature type="compositionally biased region" description="Low complexity" evidence="6">
    <location>
        <begin position="690"/>
        <end position="700"/>
    </location>
</feature>
<protein>
    <recommendedName>
        <fullName evidence="3">Rab3 GTPase-activating protein catalytic subunit</fullName>
    </recommendedName>
</protein>
<dbReference type="PANTHER" id="PTHR21422">
    <property type="entry name" value="RAB3 GTPASE-ACTIVATING PROTEIN CATALYTIC SUBUNIT"/>
    <property type="match status" value="1"/>
</dbReference>
<evidence type="ECO:0000256" key="5">
    <source>
        <dbReference type="ARBA" id="ARBA00022490"/>
    </source>
</evidence>
<keyword evidence="9" id="KW-1185">Reference proteome</keyword>
<dbReference type="GO" id="GO:0005737">
    <property type="term" value="C:cytoplasm"/>
    <property type="evidence" value="ECO:0007669"/>
    <property type="project" value="UniProtKB-SubCell"/>
</dbReference>
<reference evidence="8" key="1">
    <citation type="submission" date="2021-06" db="EMBL/GenBank/DDBJ databases">
        <authorList>
            <person name="Kallberg Y."/>
            <person name="Tangrot J."/>
            <person name="Rosling A."/>
        </authorList>
    </citation>
    <scope>NUCLEOTIDE SEQUENCE</scope>
    <source>
        <strain evidence="8">IN212</strain>
    </source>
</reference>
<dbReference type="InterPro" id="IPR045700">
    <property type="entry name" value="Rab3GAP1"/>
</dbReference>
<evidence type="ECO:0000256" key="3">
    <source>
        <dbReference type="ARBA" id="ARBA00015817"/>
    </source>
</evidence>
<feature type="domain" description="Rab3GAP catalytic subunit conserved" evidence="7">
    <location>
        <begin position="899"/>
        <end position="967"/>
    </location>
</feature>
<dbReference type="PANTHER" id="PTHR21422:SF9">
    <property type="entry name" value="RAB3 GTPASE-ACTIVATING PROTEIN CATALYTIC SUBUNIT"/>
    <property type="match status" value="1"/>
</dbReference>
<gene>
    <name evidence="8" type="ORF">RFULGI_LOCUS4352</name>
</gene>
<evidence type="ECO:0000259" key="7">
    <source>
        <dbReference type="Pfam" id="PF13890"/>
    </source>
</evidence>
<feature type="compositionally biased region" description="Low complexity" evidence="6">
    <location>
        <begin position="831"/>
        <end position="844"/>
    </location>
</feature>
<comment type="subcellular location">
    <subcellularLocation>
        <location evidence="1">Cytoplasm</location>
    </subcellularLocation>
</comment>
<keyword evidence="5" id="KW-0963">Cytoplasm</keyword>
<comment type="caution">
    <text evidence="8">The sequence shown here is derived from an EMBL/GenBank/DDBJ whole genome shotgun (WGS) entry which is preliminary data.</text>
</comment>
<feature type="compositionally biased region" description="Basic and acidic residues" evidence="6">
    <location>
        <begin position="712"/>
        <end position="722"/>
    </location>
</feature>
<feature type="domain" description="Rab3GAP catalytic subunit conserved" evidence="7">
    <location>
        <begin position="987"/>
        <end position="1044"/>
    </location>
</feature>
<evidence type="ECO:0000256" key="2">
    <source>
        <dbReference type="ARBA" id="ARBA00008856"/>
    </source>
</evidence>
<keyword evidence="4" id="KW-0343">GTPase activation</keyword>
<evidence type="ECO:0000256" key="1">
    <source>
        <dbReference type="ARBA" id="ARBA00004496"/>
    </source>
</evidence>
<feature type="compositionally biased region" description="Polar residues" evidence="6">
    <location>
        <begin position="757"/>
        <end position="777"/>
    </location>
</feature>
<evidence type="ECO:0000256" key="4">
    <source>
        <dbReference type="ARBA" id="ARBA00022468"/>
    </source>
</evidence>
<comment type="similarity">
    <text evidence="2">Belongs to the Rab3-GAP catalytic subunit family.</text>
</comment>
<evidence type="ECO:0000313" key="9">
    <source>
        <dbReference type="Proteomes" id="UP000789396"/>
    </source>
</evidence>
<dbReference type="AlphaFoldDB" id="A0A9N9AVW6"/>
<dbReference type="Pfam" id="PF13890">
    <property type="entry name" value="Rab3-GTPase_cat"/>
    <property type="match status" value="2"/>
</dbReference>
<feature type="region of interest" description="Disordered" evidence="6">
    <location>
        <begin position="690"/>
        <end position="724"/>
    </location>
</feature>
<evidence type="ECO:0000313" key="8">
    <source>
        <dbReference type="EMBL" id="CAG8544066.1"/>
    </source>
</evidence>
<dbReference type="EMBL" id="CAJVPZ010004304">
    <property type="protein sequence ID" value="CAG8544066.1"/>
    <property type="molecule type" value="Genomic_DNA"/>
</dbReference>
<feature type="region of interest" description="Disordered" evidence="6">
    <location>
        <begin position="756"/>
        <end position="779"/>
    </location>
</feature>
<feature type="region of interest" description="Disordered" evidence="6">
    <location>
        <begin position="822"/>
        <end position="857"/>
    </location>
</feature>
<proteinExistence type="inferred from homology"/>
<organism evidence="8 9">
    <name type="scientific">Racocetra fulgida</name>
    <dbReference type="NCBI Taxonomy" id="60492"/>
    <lineage>
        <taxon>Eukaryota</taxon>
        <taxon>Fungi</taxon>
        <taxon>Fungi incertae sedis</taxon>
        <taxon>Mucoromycota</taxon>
        <taxon>Glomeromycotina</taxon>
        <taxon>Glomeromycetes</taxon>
        <taxon>Diversisporales</taxon>
        <taxon>Gigasporaceae</taxon>
        <taxon>Racocetra</taxon>
    </lineage>
</organism>
<dbReference type="InterPro" id="IPR026147">
    <property type="entry name" value="Rab3GAP1_conserved"/>
</dbReference>